<keyword evidence="2" id="KW-1185">Reference proteome</keyword>
<gene>
    <name evidence="1" type="ORF">OXX778_LOCUS19793</name>
</gene>
<comment type="caution">
    <text evidence="1">The sequence shown here is derived from an EMBL/GenBank/DDBJ whole genome shotgun (WGS) entry which is preliminary data.</text>
</comment>
<reference evidence="1" key="1">
    <citation type="submission" date="2021-02" db="EMBL/GenBank/DDBJ databases">
        <authorList>
            <person name="Nowell W R."/>
        </authorList>
    </citation>
    <scope>NUCLEOTIDE SEQUENCE</scope>
    <source>
        <strain evidence="1">Ploen Becks lab</strain>
    </source>
</reference>
<evidence type="ECO:0000313" key="2">
    <source>
        <dbReference type="Proteomes" id="UP000663879"/>
    </source>
</evidence>
<dbReference type="Proteomes" id="UP000663879">
    <property type="component" value="Unassembled WGS sequence"/>
</dbReference>
<dbReference type="AlphaFoldDB" id="A0A814M0V5"/>
<protein>
    <submittedName>
        <fullName evidence="1">Uncharacterized protein</fullName>
    </submittedName>
</protein>
<evidence type="ECO:0000313" key="1">
    <source>
        <dbReference type="EMBL" id="CAF1072408.1"/>
    </source>
</evidence>
<name>A0A814M0V5_9BILA</name>
<organism evidence="1 2">
    <name type="scientific">Brachionus calyciflorus</name>
    <dbReference type="NCBI Taxonomy" id="104777"/>
    <lineage>
        <taxon>Eukaryota</taxon>
        <taxon>Metazoa</taxon>
        <taxon>Spiralia</taxon>
        <taxon>Gnathifera</taxon>
        <taxon>Rotifera</taxon>
        <taxon>Eurotatoria</taxon>
        <taxon>Monogononta</taxon>
        <taxon>Pseudotrocha</taxon>
        <taxon>Ploima</taxon>
        <taxon>Brachionidae</taxon>
        <taxon>Brachionus</taxon>
    </lineage>
</organism>
<dbReference type="EMBL" id="CAJNOC010006202">
    <property type="protein sequence ID" value="CAF1072408.1"/>
    <property type="molecule type" value="Genomic_DNA"/>
</dbReference>
<sequence length="244" mass="28163">MYSNFKEILKKKNRNFKTLETKNPINPNILFSTASPNEFADQEVIDSKGKLKDSIIKNMGHQMVASNNLSKNKEDSKSIHFLFPKNFFFKAKDFEEHTVFKDGRNENVQFESFRKPPGPVLYINITSNHNMSYSNSDKSDPFFADSTGKGEYKNHKNFDPFFRNIDSISKLSTKDYEQVQPKVKNQSINLSLQTNDKFGNTKRDSSVNLLSDSEHIFNSVDHPKGTEVKMERSESSKTLYFKNV</sequence>
<accession>A0A814M0V5</accession>
<proteinExistence type="predicted"/>